<dbReference type="GO" id="GO:0004665">
    <property type="term" value="F:prephenate dehydrogenase (NADP+) activity"/>
    <property type="evidence" value="ECO:0007669"/>
    <property type="project" value="InterPro"/>
</dbReference>
<dbReference type="PANTHER" id="PTHR21363">
    <property type="entry name" value="PREPHENATE DEHYDROGENASE"/>
    <property type="match status" value="1"/>
</dbReference>
<dbReference type="InterPro" id="IPR036291">
    <property type="entry name" value="NAD(P)-bd_dom_sf"/>
</dbReference>
<dbReference type="Pfam" id="PF20463">
    <property type="entry name" value="PDH_C"/>
    <property type="match status" value="1"/>
</dbReference>
<evidence type="ECO:0000256" key="1">
    <source>
        <dbReference type="ARBA" id="ARBA00007964"/>
    </source>
</evidence>
<dbReference type="NCBIfam" id="NF005650">
    <property type="entry name" value="PRK07417.1"/>
    <property type="match status" value="1"/>
</dbReference>
<dbReference type="KEGG" id="tsq:D3A95_02375"/>
<reference evidence="5" key="1">
    <citation type="submission" date="2018-09" db="EMBL/GenBank/DDBJ databases">
        <title>Complete genome sequence of thermophilic cyanobacteria strain Thermosynechococcus elongatus PKUAC-SCTE542.</title>
        <authorList>
            <person name="Liang Y."/>
            <person name="Tang J."/>
            <person name="Daroch M."/>
        </authorList>
    </citation>
    <scope>NUCLEOTIDE SEQUENCE [LARGE SCALE GENOMIC DNA]</scope>
    <source>
        <strain evidence="5">E542</strain>
    </source>
</reference>
<sequence length="287" mass="30940">MLRIGIVGLGLIGGSLGIDLRAKGHYVVGLSRRPETCERAIAKGAIDWGSTEPEILRALDLVFLCPPIGSILPVALDIRPYLSPETVLTDVGSVKGEIVPALEKLWPRYVGGHPMAGTAESGIEAAQAHLFENAPYVLTPTLYTDSAAIDCVAGVVNDLGAKLLYATPADHDRAVAWISHLPVLVSAALLLANAQEANEPIRKLAQQLASSGFRDTSRVGGGNPALGRMMAEYNRAAVRHCLIHYRATLDDLIRQVEQEDWERLHTTLEEAQAYREQVYPSGTPPVV</sequence>
<gene>
    <name evidence="4" type="ORF">D3A95_02375</name>
</gene>
<evidence type="ECO:0000256" key="2">
    <source>
        <dbReference type="ARBA" id="ARBA00023002"/>
    </source>
</evidence>
<dbReference type="EMBL" id="CP032152">
    <property type="protein sequence ID" value="AXY67412.1"/>
    <property type="molecule type" value="Genomic_DNA"/>
</dbReference>
<dbReference type="InterPro" id="IPR050812">
    <property type="entry name" value="Preph/Arog_dehydrog"/>
</dbReference>
<evidence type="ECO:0000313" key="5">
    <source>
        <dbReference type="Proteomes" id="UP000261812"/>
    </source>
</evidence>
<dbReference type="PROSITE" id="PS51176">
    <property type="entry name" value="PDH_ADH"/>
    <property type="match status" value="1"/>
</dbReference>
<dbReference type="InterPro" id="IPR003099">
    <property type="entry name" value="Prephen_DH"/>
</dbReference>
<evidence type="ECO:0000259" key="3">
    <source>
        <dbReference type="PROSITE" id="PS51176"/>
    </source>
</evidence>
<dbReference type="GO" id="GO:0006571">
    <property type="term" value="P:tyrosine biosynthetic process"/>
    <property type="evidence" value="ECO:0007669"/>
    <property type="project" value="InterPro"/>
</dbReference>
<protein>
    <submittedName>
        <fullName evidence="4">Prephenate/arogenate dehydrogenase</fullName>
    </submittedName>
</protein>
<dbReference type="Pfam" id="PF02153">
    <property type="entry name" value="PDH_N"/>
    <property type="match status" value="1"/>
</dbReference>
<dbReference type="InterPro" id="IPR046825">
    <property type="entry name" value="PDH_C"/>
</dbReference>
<dbReference type="SUPFAM" id="SSF51735">
    <property type="entry name" value="NAD(P)-binding Rossmann-fold domains"/>
    <property type="match status" value="1"/>
</dbReference>
<dbReference type="Gene3D" id="1.10.3660.10">
    <property type="entry name" value="6-phosphogluconate dehydrogenase C-terminal like domain"/>
    <property type="match status" value="1"/>
</dbReference>
<evidence type="ECO:0000313" key="4">
    <source>
        <dbReference type="EMBL" id="AXY67412.1"/>
    </source>
</evidence>
<dbReference type="AlphaFoldDB" id="A0A3B7MC17"/>
<feature type="domain" description="Prephenate/arogenate dehydrogenase" evidence="3">
    <location>
        <begin position="2"/>
        <end position="286"/>
    </location>
</feature>
<dbReference type="GO" id="GO:0008977">
    <property type="term" value="F:prephenate dehydrogenase (NAD+) activity"/>
    <property type="evidence" value="ECO:0007669"/>
    <property type="project" value="InterPro"/>
</dbReference>
<dbReference type="SUPFAM" id="SSF48179">
    <property type="entry name" value="6-phosphogluconate dehydrogenase C-terminal domain-like"/>
    <property type="match status" value="1"/>
</dbReference>
<dbReference type="PANTHER" id="PTHR21363:SF0">
    <property type="entry name" value="PREPHENATE DEHYDROGENASE [NADP(+)]"/>
    <property type="match status" value="1"/>
</dbReference>
<dbReference type="Gene3D" id="3.40.50.720">
    <property type="entry name" value="NAD(P)-binding Rossmann-like Domain"/>
    <property type="match status" value="1"/>
</dbReference>
<accession>A0A3B7MC17</accession>
<dbReference type="FunFam" id="3.40.50.720:FF:000208">
    <property type="entry name" value="Prephenate dehydrogenase"/>
    <property type="match status" value="1"/>
</dbReference>
<dbReference type="Proteomes" id="UP000261812">
    <property type="component" value="Chromosome"/>
</dbReference>
<comment type="similarity">
    <text evidence="1">Belongs to the prephenate/arogenate dehydrogenase family.</text>
</comment>
<dbReference type="InterPro" id="IPR046826">
    <property type="entry name" value="PDH_N"/>
</dbReference>
<dbReference type="InterPro" id="IPR008927">
    <property type="entry name" value="6-PGluconate_DH-like_C_sf"/>
</dbReference>
<keyword evidence="2" id="KW-0560">Oxidoreductase</keyword>
<proteinExistence type="inferred from homology"/>
<name>A0A3B7MC17_9CYAN</name>
<dbReference type="GO" id="GO:0070403">
    <property type="term" value="F:NAD+ binding"/>
    <property type="evidence" value="ECO:0007669"/>
    <property type="project" value="InterPro"/>
</dbReference>
<organism evidence="4 5">
    <name type="scientific">Thermosynechococcus sichuanensis E542</name>
    <dbReference type="NCBI Taxonomy" id="2016101"/>
    <lineage>
        <taxon>Bacteria</taxon>
        <taxon>Bacillati</taxon>
        <taxon>Cyanobacteriota</taxon>
        <taxon>Cyanophyceae</taxon>
        <taxon>Acaryochloridales</taxon>
        <taxon>Thermosynechococcaceae</taxon>
        <taxon>Thermosynechococcus</taxon>
        <taxon>Thermosynechococcus sichuanensis</taxon>
    </lineage>
</organism>
<keyword evidence="5" id="KW-1185">Reference proteome</keyword>